<evidence type="ECO:0000313" key="3">
    <source>
        <dbReference type="EMBL" id="GGA42743.1"/>
    </source>
</evidence>
<dbReference type="EMBL" id="BMJA01000003">
    <property type="protein sequence ID" value="GGA42743.1"/>
    <property type="molecule type" value="Genomic_DNA"/>
</dbReference>
<dbReference type="InterPro" id="IPR001962">
    <property type="entry name" value="Asn_synthase"/>
</dbReference>
<gene>
    <name evidence="3" type="ORF">GCM10010981_34800</name>
</gene>
<feature type="region of interest" description="Disordered" evidence="1">
    <location>
        <begin position="1"/>
        <end position="20"/>
    </location>
</feature>
<dbReference type="SUPFAM" id="SSF52402">
    <property type="entry name" value="Adenine nucleotide alpha hydrolases-like"/>
    <property type="match status" value="1"/>
</dbReference>
<sequence length="499" mass="56119">MTSSITSQKRPHASSRARIQVNASPYQSAVDFSPLDELEHGNASLDLVSIADLLRNSFVYPPHSIYRNVKVAFSGFDPSKDLHDHPSFHFPFGSTRTKLHAPSNDAYSASLTQTYHRLLCDAVKRSLSDMRAPWLLQSGGKDSTSMAIAIAETRPDTTCLTYLGGTEENEVESARSIAKKLGLRHEVLMCDPGRAYDRYLAMLPRMPLLTADFATLSYADLATEVQQHGGDGMVDALGSDHYFGSPLHSKDHMLAMLSRSLRLPSSVFHLPLIKNNFKLCFALATLQMNKFERYFPGSRFSDAEVDALYGWNISAKSRQRMETFRAEIAAADSADVERIIAFTILESPAMGKGMYVAKAMSLRVVYPYCNAPLRDWILHQVPDDQVVGAGGVNKVLIRRHIAEHFNELPYVRTKGSFRFDLRGLARQRFNQVYAFAQQTRAILPGVPRWLETHRHRLDNKYFASKFYLLAVTLPWLLSRMPLHTPNRGREVSTETTLTS</sequence>
<organism evidence="3 4">
    <name type="scientific">Dyella nitratireducens</name>
    <dbReference type="NCBI Taxonomy" id="1849580"/>
    <lineage>
        <taxon>Bacteria</taxon>
        <taxon>Pseudomonadati</taxon>
        <taxon>Pseudomonadota</taxon>
        <taxon>Gammaproteobacteria</taxon>
        <taxon>Lysobacterales</taxon>
        <taxon>Rhodanobacteraceae</taxon>
        <taxon>Dyella</taxon>
    </lineage>
</organism>
<name>A0ABQ1GFX0_9GAMM</name>
<feature type="domain" description="Asparagine synthetase" evidence="2">
    <location>
        <begin position="116"/>
        <end position="419"/>
    </location>
</feature>
<evidence type="ECO:0000259" key="2">
    <source>
        <dbReference type="Pfam" id="PF00733"/>
    </source>
</evidence>
<proteinExistence type="predicted"/>
<keyword evidence="4" id="KW-1185">Reference proteome</keyword>
<protein>
    <recommendedName>
        <fullName evidence="2">Asparagine synthetase domain-containing protein</fullName>
    </recommendedName>
</protein>
<accession>A0ABQ1GFX0</accession>
<comment type="caution">
    <text evidence="3">The sequence shown here is derived from an EMBL/GenBank/DDBJ whole genome shotgun (WGS) entry which is preliminary data.</text>
</comment>
<reference evidence="4" key="1">
    <citation type="journal article" date="2019" name="Int. J. Syst. Evol. Microbiol.">
        <title>The Global Catalogue of Microorganisms (GCM) 10K type strain sequencing project: providing services to taxonomists for standard genome sequencing and annotation.</title>
        <authorList>
            <consortium name="The Broad Institute Genomics Platform"/>
            <consortium name="The Broad Institute Genome Sequencing Center for Infectious Disease"/>
            <person name="Wu L."/>
            <person name="Ma J."/>
        </authorList>
    </citation>
    <scope>NUCLEOTIDE SEQUENCE [LARGE SCALE GENOMIC DNA]</scope>
    <source>
        <strain evidence="4">CGMCC 1.15439</strain>
    </source>
</reference>
<evidence type="ECO:0000313" key="4">
    <source>
        <dbReference type="Proteomes" id="UP000620046"/>
    </source>
</evidence>
<evidence type="ECO:0000256" key="1">
    <source>
        <dbReference type="SAM" id="MobiDB-lite"/>
    </source>
</evidence>
<dbReference type="Proteomes" id="UP000620046">
    <property type="component" value="Unassembled WGS sequence"/>
</dbReference>
<dbReference type="Pfam" id="PF00733">
    <property type="entry name" value="Asn_synthase"/>
    <property type="match status" value="1"/>
</dbReference>
<dbReference type="RefSeq" id="WP_188796143.1">
    <property type="nucleotide sequence ID" value="NZ_BMJA01000003.1"/>
</dbReference>
<dbReference type="Gene3D" id="3.40.50.620">
    <property type="entry name" value="HUPs"/>
    <property type="match status" value="1"/>
</dbReference>
<dbReference type="InterPro" id="IPR014729">
    <property type="entry name" value="Rossmann-like_a/b/a_fold"/>
</dbReference>